<protein>
    <recommendedName>
        <fullName evidence="2">histidine kinase</fullName>
        <ecNumber evidence="2">2.7.13.3</ecNumber>
    </recommendedName>
</protein>
<gene>
    <name evidence="10" type="ORF">OB955_04350</name>
</gene>
<keyword evidence="10" id="KW-0067">ATP-binding</keyword>
<comment type="caution">
    <text evidence="10">The sequence shown here is derived from an EMBL/GenBank/DDBJ whole genome shotgun (WGS) entry which is preliminary data.</text>
</comment>
<proteinExistence type="predicted"/>
<dbReference type="Proteomes" id="UP001320972">
    <property type="component" value="Unassembled WGS sequence"/>
</dbReference>
<feature type="compositionally biased region" description="Low complexity" evidence="7">
    <location>
        <begin position="303"/>
        <end position="315"/>
    </location>
</feature>
<name>A0ABT2QAM3_9EURY</name>
<feature type="region of interest" description="Disordered" evidence="7">
    <location>
        <begin position="804"/>
        <end position="834"/>
    </location>
</feature>
<feature type="domain" description="PAS" evidence="9">
    <location>
        <begin position="558"/>
        <end position="631"/>
    </location>
</feature>
<keyword evidence="3" id="KW-0597">Phosphoprotein</keyword>
<dbReference type="PRINTS" id="PR00344">
    <property type="entry name" value="BCTRLSENSOR"/>
</dbReference>
<dbReference type="Pfam" id="PF00512">
    <property type="entry name" value="HisKA"/>
    <property type="match status" value="1"/>
</dbReference>
<dbReference type="Pfam" id="PF02518">
    <property type="entry name" value="HATPase_c"/>
    <property type="match status" value="1"/>
</dbReference>
<dbReference type="SUPFAM" id="SSF55874">
    <property type="entry name" value="ATPase domain of HSP90 chaperone/DNA topoisomerase II/histidine kinase"/>
    <property type="match status" value="1"/>
</dbReference>
<dbReference type="InterPro" id="IPR035965">
    <property type="entry name" value="PAS-like_dom_sf"/>
</dbReference>
<dbReference type="CDD" id="cd00130">
    <property type="entry name" value="PAS"/>
    <property type="match status" value="2"/>
</dbReference>
<feature type="domain" description="Histidine kinase" evidence="8">
    <location>
        <begin position="695"/>
        <end position="906"/>
    </location>
</feature>
<feature type="region of interest" description="Disordered" evidence="7">
    <location>
        <begin position="271"/>
        <end position="370"/>
    </location>
</feature>
<keyword evidence="10" id="KW-0547">Nucleotide-binding</keyword>
<dbReference type="RefSeq" id="WP_338007077.1">
    <property type="nucleotide sequence ID" value="NZ_JAOPKB010000002.1"/>
</dbReference>
<dbReference type="SMART" id="SM00388">
    <property type="entry name" value="HisKA"/>
    <property type="match status" value="1"/>
</dbReference>
<comment type="catalytic activity">
    <reaction evidence="1">
        <text>ATP + protein L-histidine = ADP + protein N-phospho-L-histidine.</text>
        <dbReference type="EC" id="2.7.13.3"/>
    </reaction>
</comment>
<dbReference type="InterPro" id="IPR029016">
    <property type="entry name" value="GAF-like_dom_sf"/>
</dbReference>
<dbReference type="InterPro" id="IPR013656">
    <property type="entry name" value="PAS_4"/>
</dbReference>
<keyword evidence="6" id="KW-0902">Two-component regulatory system</keyword>
<keyword evidence="5" id="KW-0418">Kinase</keyword>
<evidence type="ECO:0000256" key="1">
    <source>
        <dbReference type="ARBA" id="ARBA00000085"/>
    </source>
</evidence>
<feature type="domain" description="PAS" evidence="9">
    <location>
        <begin position="148"/>
        <end position="223"/>
    </location>
</feature>
<dbReference type="Pfam" id="PF08448">
    <property type="entry name" value="PAS_4"/>
    <property type="match status" value="1"/>
</dbReference>
<dbReference type="InterPro" id="IPR050736">
    <property type="entry name" value="Sensor_HK_Regulatory"/>
</dbReference>
<dbReference type="SMART" id="SM00091">
    <property type="entry name" value="PAS"/>
    <property type="match status" value="2"/>
</dbReference>
<dbReference type="CDD" id="cd00082">
    <property type="entry name" value="HisKA"/>
    <property type="match status" value="1"/>
</dbReference>
<dbReference type="Gene3D" id="1.10.287.130">
    <property type="match status" value="1"/>
</dbReference>
<dbReference type="SUPFAM" id="SSF47384">
    <property type="entry name" value="Homodimeric domain of signal transducing histidine kinase"/>
    <property type="match status" value="1"/>
</dbReference>
<keyword evidence="4" id="KW-0808">Transferase</keyword>
<keyword evidence="11" id="KW-1185">Reference proteome</keyword>
<organism evidence="10 11">
    <name type="scientific">Natronoglomus mannanivorans</name>
    <dbReference type="NCBI Taxonomy" id="2979990"/>
    <lineage>
        <taxon>Archaea</taxon>
        <taxon>Methanobacteriati</taxon>
        <taxon>Methanobacteriota</taxon>
        <taxon>Stenosarchaea group</taxon>
        <taxon>Halobacteria</taxon>
        <taxon>Halobacteriales</taxon>
        <taxon>Natrialbaceae</taxon>
        <taxon>Natronoglomus</taxon>
    </lineage>
</organism>
<dbReference type="Gene3D" id="3.30.565.10">
    <property type="entry name" value="Histidine kinase-like ATPase, C-terminal domain"/>
    <property type="match status" value="1"/>
</dbReference>
<dbReference type="InterPro" id="IPR004358">
    <property type="entry name" value="Sig_transdc_His_kin-like_C"/>
</dbReference>
<dbReference type="GO" id="GO:0005524">
    <property type="term" value="F:ATP binding"/>
    <property type="evidence" value="ECO:0007669"/>
    <property type="project" value="UniProtKB-KW"/>
</dbReference>
<dbReference type="PROSITE" id="PS50112">
    <property type="entry name" value="PAS"/>
    <property type="match status" value="2"/>
</dbReference>
<evidence type="ECO:0000313" key="10">
    <source>
        <dbReference type="EMBL" id="MCU4971968.1"/>
    </source>
</evidence>
<dbReference type="SUPFAM" id="SSF55785">
    <property type="entry name" value="PYP-like sensor domain (PAS domain)"/>
    <property type="match status" value="2"/>
</dbReference>
<dbReference type="PANTHER" id="PTHR43711">
    <property type="entry name" value="TWO-COMPONENT HISTIDINE KINASE"/>
    <property type="match status" value="1"/>
</dbReference>
<dbReference type="Pfam" id="PF13426">
    <property type="entry name" value="PAS_9"/>
    <property type="match status" value="1"/>
</dbReference>
<accession>A0ABT2QAM3</accession>
<feature type="region of interest" description="Disordered" evidence="7">
    <location>
        <begin position="443"/>
        <end position="503"/>
    </location>
</feature>
<dbReference type="NCBIfam" id="TIGR00229">
    <property type="entry name" value="sensory_box"/>
    <property type="match status" value="1"/>
</dbReference>
<dbReference type="CDD" id="cd00075">
    <property type="entry name" value="HATPase"/>
    <property type="match status" value="1"/>
</dbReference>
<feature type="compositionally biased region" description="Acidic residues" evidence="7">
    <location>
        <begin position="317"/>
        <end position="340"/>
    </location>
</feature>
<dbReference type="InterPro" id="IPR036097">
    <property type="entry name" value="HisK_dim/P_sf"/>
</dbReference>
<dbReference type="SMART" id="SM00387">
    <property type="entry name" value="HATPase_c"/>
    <property type="match status" value="1"/>
</dbReference>
<feature type="compositionally biased region" description="Basic and acidic residues" evidence="7">
    <location>
        <begin position="453"/>
        <end position="468"/>
    </location>
</feature>
<dbReference type="PROSITE" id="PS50109">
    <property type="entry name" value="HIS_KIN"/>
    <property type="match status" value="1"/>
</dbReference>
<dbReference type="Gene3D" id="3.30.450.20">
    <property type="entry name" value="PAS domain"/>
    <property type="match status" value="2"/>
</dbReference>
<dbReference type="EC" id="2.7.13.3" evidence="2"/>
<evidence type="ECO:0000256" key="6">
    <source>
        <dbReference type="ARBA" id="ARBA00023012"/>
    </source>
</evidence>
<sequence>MTDLRTILYIAAAETDARDGAAALERVASTSTGGDLEFVVEGATDFETIRDRAPRVDCVVFAETPTTAAGAHLLDVVDACRGIPLVLYTDGAYGPTAARSTDGVDGYVRRNGNDEDGLTHLVDEIAWVSESPGRTQSDRKALPRAQAETAAATDLLESLPEGVFTVDRRGRLTYANEWIGDLLGIDATAVRDVPLEALEAAGTLSTGDLETLEDAVDRVVSGDDDHATTTATVTTDGTSVPLALRVGVREERDGVGTEAETETKTEAVVTVRPAADRRRSEVVTAAGTAPVASEPPVTDDEPVAVPAPAVSRASTTVDDDEAGDGAEAEDVDEEKEEEEEKEKAETQNEPQTDDQPAQNPTTREADRTTVQTLREATDGIAAARTEAQLFERALEAAEAVLDVDQCWLLIVEDGRLAPVAESADAPTSLVESQAVTLGRDVDAAAGAADDGDDRPFDGRDESSRRETGNGDEAGAGSESSVAERTLRTGDGGVFGNNQTGPRHRSLLSVPVGDVGVLQAVTDDADAFDVTARESAALLASITATVHARVRTEAVLETEHERISELFENVPDPVVHYEFDDGEPIVRDVNPPFESVFGYDRETIVGENVDDYIVPSGLTAEAETLNRKLRNGENEQVESRRRTATGVRDFVVTCVPLEAGEHAGDGFAIYSNVTDRKRRERELAAKNDRLEEFTGIVGHDLRNPLNVARGYLELANETGDEEHFAEVDAAHERMGELLDRLLALARRGDVIADTEPVAIHDSVRRAWDNVETDAAELVLERDDILEADRLRLTEVLENLIRNSVKHGCPSESESDTVTENGDGNGNGNGNETPPTIRIGATDDGFFVADDGVGIPPADRETIFESGYTTADDGTGYGLRIVEQIVEAHGWTISVTDSENGGARFEVRGVSVTGFESLDSDAAFLEEDVDA</sequence>
<evidence type="ECO:0000256" key="2">
    <source>
        <dbReference type="ARBA" id="ARBA00012438"/>
    </source>
</evidence>
<dbReference type="Gene3D" id="3.30.450.40">
    <property type="match status" value="1"/>
</dbReference>
<reference evidence="10 11" key="1">
    <citation type="submission" date="2022-09" db="EMBL/GenBank/DDBJ databases">
        <title>Enrichment on poylsaccharides allowed isolation of novel metabolic and taxonomic groups of Haloarchaea.</title>
        <authorList>
            <person name="Sorokin D.Y."/>
            <person name="Elcheninov A.G."/>
            <person name="Khizhniak T.V."/>
            <person name="Kolganova T.V."/>
            <person name="Kublanov I.V."/>
        </authorList>
    </citation>
    <scope>NUCLEOTIDE SEQUENCE [LARGE SCALE GENOMIC DNA]</scope>
    <source>
        <strain evidence="10 11">AArc-m2/3/4</strain>
    </source>
</reference>
<evidence type="ECO:0000256" key="3">
    <source>
        <dbReference type="ARBA" id="ARBA00022553"/>
    </source>
</evidence>
<evidence type="ECO:0000256" key="7">
    <source>
        <dbReference type="SAM" id="MobiDB-lite"/>
    </source>
</evidence>
<evidence type="ECO:0000256" key="5">
    <source>
        <dbReference type="ARBA" id="ARBA00022777"/>
    </source>
</evidence>
<dbReference type="PANTHER" id="PTHR43711:SF1">
    <property type="entry name" value="HISTIDINE KINASE 1"/>
    <property type="match status" value="1"/>
</dbReference>
<evidence type="ECO:0000259" key="8">
    <source>
        <dbReference type="PROSITE" id="PS50109"/>
    </source>
</evidence>
<evidence type="ECO:0000256" key="4">
    <source>
        <dbReference type="ARBA" id="ARBA00022679"/>
    </source>
</evidence>
<dbReference type="InterPro" id="IPR003594">
    <property type="entry name" value="HATPase_dom"/>
</dbReference>
<dbReference type="InterPro" id="IPR005467">
    <property type="entry name" value="His_kinase_dom"/>
</dbReference>
<feature type="compositionally biased region" description="Polar residues" evidence="7">
    <location>
        <begin position="347"/>
        <end position="370"/>
    </location>
</feature>
<evidence type="ECO:0000313" key="11">
    <source>
        <dbReference type="Proteomes" id="UP001320972"/>
    </source>
</evidence>
<dbReference type="EMBL" id="JAOPKB010000002">
    <property type="protein sequence ID" value="MCU4971968.1"/>
    <property type="molecule type" value="Genomic_DNA"/>
</dbReference>
<dbReference type="InterPro" id="IPR000014">
    <property type="entry name" value="PAS"/>
</dbReference>
<dbReference type="InterPro" id="IPR036890">
    <property type="entry name" value="HATPase_C_sf"/>
</dbReference>
<dbReference type="InterPro" id="IPR003661">
    <property type="entry name" value="HisK_dim/P_dom"/>
</dbReference>
<evidence type="ECO:0000259" key="9">
    <source>
        <dbReference type="PROSITE" id="PS50112"/>
    </source>
</evidence>